<dbReference type="Proteomes" id="UP000663825">
    <property type="component" value="Unassembled WGS sequence"/>
</dbReference>
<dbReference type="EMBL" id="CAJOBQ010000142">
    <property type="protein sequence ID" value="CAF4271945.1"/>
    <property type="molecule type" value="Genomic_DNA"/>
</dbReference>
<evidence type="ECO:0000313" key="5">
    <source>
        <dbReference type="EMBL" id="CAF4124897.1"/>
    </source>
</evidence>
<dbReference type="Proteomes" id="UP000663873">
    <property type="component" value="Unassembled WGS sequence"/>
</dbReference>
<sequence>MTTIVTPMEITDDEDISSSDTDTWIYSDQESETSDREINEHNWRYNFQETINDLQENKLDDGARSLLFDVPYQIRIKQLGDAPFTFPLSNALCSRIICEHGVPLPLSNKYDFCGTKILNTAWQIDYSSIDFPLSFSAAIRASTFEQLHLNTSDIKTHFDLNLHKLIMLGPCSHTKIYHFDDKLFIYHATVLVFLPSNYTGGNYRFIDDNDDEEDDNDEKRIYRHVFNQHESVNSKPSVLVVPSDCQHEIEPIEKGFQLLLVYHLVSKTNSIHQFYSLLSNVNYESMNIEHVFLTQRIKRIFNYWEKNLDKMPNKLLIPLQHPLDYSPYFSILFRDKYRIILELIMAAMKYLSSFLICSAIFQYDRSSVNAVDSRFLIRDIKLLSKTNKITLDLTSQHERTVIPNEFLGELHTYVYAFEHNGGKQHGLNTDNSIFRNNTKYHVLVVIPYQRQWDLLLDDHSFAYHHLSYMLSLPINTLDNLCLNLFDCILHDKTTKKYSFDQIIRYLILLRHRFGLMPKMIPSIKTLFQNKQFKDELFSNNNLHFWLSRLAERFYDWPMFSKEFLDLFRKVIISSMPTKLNEIIQFLIQFTNKTLRALLINALIRFIFKPHEFSRHILLSTLCSIFHLLTIDQSYSDDALSILAYSIIKRVRKTTSEHEIIQKCFKIHLVPMLINIYRDKQEKANKNDPKNVMSPAFFLIYEYCLNTLNYYCSPISSSSSSSSLTMISMNEALLMCSCTLCSRLQMFLGDSKSSTLIFDLSSTLIPDHCLRHTLSKFPMLSIEYKHEPCTGREQTLIISKYAYEQEQKQLCFHLRRLLLRLHKI</sequence>
<accession>A0A818VGL2</accession>
<dbReference type="OrthoDB" id="124582at2759"/>
<evidence type="ECO:0000313" key="9">
    <source>
        <dbReference type="Proteomes" id="UP000663873"/>
    </source>
</evidence>
<evidence type="ECO:0000313" key="4">
    <source>
        <dbReference type="EMBL" id="CAF3723147.1"/>
    </source>
</evidence>
<evidence type="ECO:0008006" key="10">
    <source>
        <dbReference type="Google" id="ProtNLM"/>
    </source>
</evidence>
<evidence type="ECO:0000313" key="2">
    <source>
        <dbReference type="EMBL" id="CAF3378445.1"/>
    </source>
</evidence>
<comment type="caution">
    <text evidence="3">The sequence shown here is derived from an EMBL/GenBank/DDBJ whole genome shotgun (WGS) entry which is preliminary data.</text>
</comment>
<dbReference type="EMBL" id="CAJNYU010003859">
    <property type="protein sequence ID" value="CAF3708537.1"/>
    <property type="molecule type" value="Genomic_DNA"/>
</dbReference>
<dbReference type="Proteomes" id="UP000663872">
    <property type="component" value="Unassembled WGS sequence"/>
</dbReference>
<evidence type="ECO:0000256" key="1">
    <source>
        <dbReference type="SAM" id="MobiDB-lite"/>
    </source>
</evidence>
<evidence type="ECO:0000313" key="8">
    <source>
        <dbReference type="Proteomes" id="UP000663869"/>
    </source>
</evidence>
<dbReference type="PANTHER" id="PTHR33099:SF7">
    <property type="entry name" value="MYND-TYPE DOMAIN-CONTAINING PROTEIN"/>
    <property type="match status" value="1"/>
</dbReference>
<dbReference type="EMBL" id="CAJOBR010000027">
    <property type="protein sequence ID" value="CAF4450199.1"/>
    <property type="molecule type" value="Genomic_DNA"/>
</dbReference>
<name>A0A818VGL2_9BILA</name>
<reference evidence="3" key="1">
    <citation type="submission" date="2021-02" db="EMBL/GenBank/DDBJ databases">
        <authorList>
            <person name="Nowell W R."/>
        </authorList>
    </citation>
    <scope>NUCLEOTIDE SEQUENCE</scope>
</reference>
<dbReference type="EMBL" id="CAJOBP010000114">
    <property type="protein sequence ID" value="CAF4124897.1"/>
    <property type="molecule type" value="Genomic_DNA"/>
</dbReference>
<organism evidence="3 8">
    <name type="scientific">Rotaria socialis</name>
    <dbReference type="NCBI Taxonomy" id="392032"/>
    <lineage>
        <taxon>Eukaryota</taxon>
        <taxon>Metazoa</taxon>
        <taxon>Spiralia</taxon>
        <taxon>Gnathifera</taxon>
        <taxon>Rotifera</taxon>
        <taxon>Eurotatoria</taxon>
        <taxon>Bdelloidea</taxon>
        <taxon>Philodinida</taxon>
        <taxon>Philodinidae</taxon>
        <taxon>Rotaria</taxon>
    </lineage>
</organism>
<feature type="region of interest" description="Disordered" evidence="1">
    <location>
        <begin position="1"/>
        <end position="22"/>
    </location>
</feature>
<keyword evidence="9" id="KW-1185">Reference proteome</keyword>
<evidence type="ECO:0000313" key="3">
    <source>
        <dbReference type="EMBL" id="CAF3708537.1"/>
    </source>
</evidence>
<dbReference type="EMBL" id="CAJNXB010004502">
    <property type="protein sequence ID" value="CAF3378445.1"/>
    <property type="molecule type" value="Genomic_DNA"/>
</dbReference>
<dbReference type="Proteomes" id="UP000663848">
    <property type="component" value="Unassembled WGS sequence"/>
</dbReference>
<dbReference type="Proteomes" id="UP000663869">
    <property type="component" value="Unassembled WGS sequence"/>
</dbReference>
<evidence type="ECO:0000313" key="6">
    <source>
        <dbReference type="EMBL" id="CAF4271945.1"/>
    </source>
</evidence>
<evidence type="ECO:0000313" key="7">
    <source>
        <dbReference type="EMBL" id="CAF4450199.1"/>
    </source>
</evidence>
<dbReference type="Proteomes" id="UP000663862">
    <property type="component" value="Unassembled WGS sequence"/>
</dbReference>
<protein>
    <recommendedName>
        <fullName evidence="10">Prolyl 4-hydroxylase alpha subunit Fe(2+) 2OG dioxygenase domain-containing protein</fullName>
    </recommendedName>
</protein>
<dbReference type="PANTHER" id="PTHR33099">
    <property type="entry name" value="FE2OG DIOXYGENASE DOMAIN-CONTAINING PROTEIN"/>
    <property type="match status" value="1"/>
</dbReference>
<dbReference type="EMBL" id="CAJNYT010005232">
    <property type="protein sequence ID" value="CAF3723147.1"/>
    <property type="molecule type" value="Genomic_DNA"/>
</dbReference>
<dbReference type="AlphaFoldDB" id="A0A818VGL2"/>
<gene>
    <name evidence="3" type="ORF">FME351_LOCUS28235</name>
    <name evidence="4" type="ORF">GRG538_LOCUS29778</name>
    <name evidence="7" type="ORF">QYT958_LOCUS585</name>
    <name evidence="2" type="ORF">TIS948_LOCUS25720</name>
    <name evidence="6" type="ORF">TSG867_LOCUS4396</name>
    <name evidence="5" type="ORF">UJA718_LOCUS1814</name>
</gene>
<proteinExistence type="predicted"/>